<dbReference type="GeneID" id="9583700"/>
<keyword evidence="2" id="KW-1185">Reference proteome</keyword>
<dbReference type="AlphaFoldDB" id="D4DG52"/>
<reference evidence="2" key="1">
    <citation type="journal article" date="2011" name="Genome Biol.">
        <title>Comparative and functional genomics provide insights into the pathogenicity of dermatophytic fungi.</title>
        <authorList>
            <person name="Burmester A."/>
            <person name="Shelest E."/>
            <person name="Gloeckner G."/>
            <person name="Heddergott C."/>
            <person name="Schindler S."/>
            <person name="Staib P."/>
            <person name="Heidel A."/>
            <person name="Felder M."/>
            <person name="Petzold A."/>
            <person name="Szafranski K."/>
            <person name="Feuermann M."/>
            <person name="Pedruzzi I."/>
            <person name="Priebe S."/>
            <person name="Groth M."/>
            <person name="Winkler R."/>
            <person name="Li W."/>
            <person name="Kniemeyer O."/>
            <person name="Schroeckh V."/>
            <person name="Hertweck C."/>
            <person name="Hube B."/>
            <person name="White T.C."/>
            <person name="Platzer M."/>
            <person name="Guthke R."/>
            <person name="Heitman J."/>
            <person name="Woestemeyer J."/>
            <person name="Zipfel P.F."/>
            <person name="Monod M."/>
            <person name="Brakhage A.A."/>
        </authorList>
    </citation>
    <scope>NUCLEOTIDE SEQUENCE [LARGE SCALE GENOMIC DNA]</scope>
    <source>
        <strain evidence="2">HKI 0517</strain>
    </source>
</reference>
<dbReference type="HOGENOM" id="CLU_3320326_0_0_1"/>
<dbReference type="RefSeq" id="XP_003019777.1">
    <property type="nucleotide sequence ID" value="XM_003019731.1"/>
</dbReference>
<name>D4DG52_TRIVH</name>
<evidence type="ECO:0000313" key="2">
    <source>
        <dbReference type="Proteomes" id="UP000008383"/>
    </source>
</evidence>
<sequence>MAMKSGEKITARRAESVDLDVDVDGDDDVDVVVVVVRCC</sequence>
<proteinExistence type="predicted"/>
<dbReference type="Proteomes" id="UP000008383">
    <property type="component" value="Unassembled WGS sequence"/>
</dbReference>
<accession>D4DG52</accession>
<protein>
    <submittedName>
        <fullName evidence="1">Uncharacterized protein</fullName>
    </submittedName>
</protein>
<dbReference type="KEGG" id="tve:TRV_06154"/>
<dbReference type="EMBL" id="ACYE01000347">
    <property type="protein sequence ID" value="EFE39153.1"/>
    <property type="molecule type" value="Genomic_DNA"/>
</dbReference>
<evidence type="ECO:0000313" key="1">
    <source>
        <dbReference type="EMBL" id="EFE39153.1"/>
    </source>
</evidence>
<comment type="caution">
    <text evidence="1">The sequence shown here is derived from an EMBL/GenBank/DDBJ whole genome shotgun (WGS) entry which is preliminary data.</text>
</comment>
<organism evidence="1 2">
    <name type="scientific">Trichophyton verrucosum (strain HKI 0517)</name>
    <dbReference type="NCBI Taxonomy" id="663202"/>
    <lineage>
        <taxon>Eukaryota</taxon>
        <taxon>Fungi</taxon>
        <taxon>Dikarya</taxon>
        <taxon>Ascomycota</taxon>
        <taxon>Pezizomycotina</taxon>
        <taxon>Eurotiomycetes</taxon>
        <taxon>Eurotiomycetidae</taxon>
        <taxon>Onygenales</taxon>
        <taxon>Arthrodermataceae</taxon>
        <taxon>Trichophyton</taxon>
    </lineage>
</organism>
<gene>
    <name evidence="1" type="ORF">TRV_06154</name>
</gene>